<accession>A0A0V1LC47</accession>
<evidence type="ECO:0000313" key="1">
    <source>
        <dbReference type="EMBL" id="KRZ57119.1"/>
    </source>
</evidence>
<reference evidence="1 2" key="1">
    <citation type="submission" date="2015-05" db="EMBL/GenBank/DDBJ databases">
        <title>Evolution of Trichinella species and genotypes.</title>
        <authorList>
            <person name="Korhonen P.K."/>
            <person name="Edoardo P."/>
            <person name="Giuseppe L.R."/>
            <person name="Gasser R.B."/>
        </authorList>
    </citation>
    <scope>NUCLEOTIDE SEQUENCE [LARGE SCALE GENOMIC DNA]</scope>
    <source>
        <strain evidence="1">ISS10</strain>
    </source>
</reference>
<comment type="caution">
    <text evidence="1">The sequence shown here is derived from an EMBL/GenBank/DDBJ whole genome shotgun (WGS) entry which is preliminary data.</text>
</comment>
<proteinExistence type="predicted"/>
<organism evidence="1 2">
    <name type="scientific">Trichinella nativa</name>
    <dbReference type="NCBI Taxonomy" id="6335"/>
    <lineage>
        <taxon>Eukaryota</taxon>
        <taxon>Metazoa</taxon>
        <taxon>Ecdysozoa</taxon>
        <taxon>Nematoda</taxon>
        <taxon>Enoplea</taxon>
        <taxon>Dorylaimia</taxon>
        <taxon>Trichinellida</taxon>
        <taxon>Trichinellidae</taxon>
        <taxon>Trichinella</taxon>
    </lineage>
</organism>
<dbReference type="Proteomes" id="UP000054721">
    <property type="component" value="Unassembled WGS sequence"/>
</dbReference>
<sequence>MHNERTSEPTYARTLVTRETTAPTSLSHCGGLLSRVDDRYCPTLAVSGDCDAASLSSLGVVTNAAFSSCVVSAVIVSPLVFFPVIRSFLHCDVPQQLHSVFSTGLCVCATDDRLLFVLGRTVGLSDSQRSMVSRAARSTVASHTA</sequence>
<dbReference type="AlphaFoldDB" id="A0A0V1LC47"/>
<dbReference type="EMBL" id="JYDW01000081">
    <property type="protein sequence ID" value="KRZ57119.1"/>
    <property type="molecule type" value="Genomic_DNA"/>
</dbReference>
<gene>
    <name evidence="1" type="ORF">T02_10252</name>
</gene>
<name>A0A0V1LC47_9BILA</name>
<protein>
    <submittedName>
        <fullName evidence="1">Uncharacterized protein</fullName>
    </submittedName>
</protein>
<evidence type="ECO:0000313" key="2">
    <source>
        <dbReference type="Proteomes" id="UP000054721"/>
    </source>
</evidence>
<keyword evidence="2" id="KW-1185">Reference proteome</keyword>